<evidence type="ECO:0000256" key="5">
    <source>
        <dbReference type="ARBA" id="ARBA00023237"/>
    </source>
</evidence>
<sequence>MFHMAFGRMALRIVATLAAAGLLAACGYRGPLYLPNDGTGKPGQGNASQRKPEPAINAPQNDTTTLPN</sequence>
<evidence type="ECO:0008006" key="12">
    <source>
        <dbReference type="Google" id="ProtNLM"/>
    </source>
</evidence>
<feature type="region of interest" description="Disordered" evidence="7">
    <location>
        <begin position="35"/>
        <end position="68"/>
    </location>
</feature>
<evidence type="ECO:0000313" key="9">
    <source>
        <dbReference type="EMBL" id="OZI69332.1"/>
    </source>
</evidence>
<dbReference type="Proteomes" id="UP000216354">
    <property type="component" value="Unassembled WGS sequence"/>
</dbReference>
<reference evidence="8 11" key="2">
    <citation type="submission" date="2017-05" db="EMBL/GenBank/DDBJ databases">
        <title>Complete and WGS of Bordetella genogroups.</title>
        <authorList>
            <person name="Spilker T."/>
            <person name="LiPuma J."/>
        </authorList>
    </citation>
    <scope>NUCLEOTIDE SEQUENCE [LARGE SCALE GENOMIC DNA]</scope>
    <source>
        <strain evidence="8 11">AU17610</strain>
    </source>
</reference>
<dbReference type="GO" id="GO:0009279">
    <property type="term" value="C:cell outer membrane"/>
    <property type="evidence" value="ECO:0007669"/>
    <property type="project" value="UniProtKB-SubCell"/>
</dbReference>
<feature type="compositionally biased region" description="Polar residues" evidence="7">
    <location>
        <begin position="58"/>
        <end position="68"/>
    </location>
</feature>
<proteinExistence type="predicted"/>
<comment type="subcellular location">
    <subcellularLocation>
        <location evidence="1">Cell outer membrane</location>
        <topology evidence="1">Lipid-anchor</topology>
    </subcellularLocation>
</comment>
<dbReference type="EMBL" id="NEVL01000007">
    <property type="protein sequence ID" value="OZI28205.1"/>
    <property type="molecule type" value="Genomic_DNA"/>
</dbReference>
<keyword evidence="4" id="KW-0564">Palmitate</keyword>
<protein>
    <recommendedName>
        <fullName evidence="12">Lipoprotein</fullName>
    </recommendedName>
</protein>
<dbReference type="InterPro" id="IPR032831">
    <property type="entry name" value="LptM_cons"/>
</dbReference>
<evidence type="ECO:0000313" key="8">
    <source>
        <dbReference type="EMBL" id="OZI28205.1"/>
    </source>
</evidence>
<evidence type="ECO:0000256" key="2">
    <source>
        <dbReference type="ARBA" id="ARBA00022729"/>
    </source>
</evidence>
<dbReference type="OrthoDB" id="8637532at2"/>
<dbReference type="Pfam" id="PF13627">
    <property type="entry name" value="LptM_cons"/>
    <property type="match status" value="1"/>
</dbReference>
<dbReference type="Proteomes" id="UP000217005">
    <property type="component" value="Unassembled WGS sequence"/>
</dbReference>
<evidence type="ECO:0000313" key="11">
    <source>
        <dbReference type="Proteomes" id="UP000217005"/>
    </source>
</evidence>
<reference evidence="9 10" key="1">
    <citation type="submission" date="2017-05" db="EMBL/GenBank/DDBJ databases">
        <title>Complete and WGS of Bordetella genogroups.</title>
        <authorList>
            <person name="Spilker T."/>
            <person name="Lipuma J."/>
        </authorList>
    </citation>
    <scope>NUCLEOTIDE SEQUENCE [LARGE SCALE GENOMIC DNA]</scope>
    <source>
        <strain evidence="9 10">AU9795</strain>
    </source>
</reference>
<evidence type="ECO:0000256" key="7">
    <source>
        <dbReference type="SAM" id="MobiDB-lite"/>
    </source>
</evidence>
<evidence type="ECO:0000256" key="6">
    <source>
        <dbReference type="ARBA" id="ARBA00023288"/>
    </source>
</evidence>
<evidence type="ECO:0000256" key="1">
    <source>
        <dbReference type="ARBA" id="ARBA00004459"/>
    </source>
</evidence>
<keyword evidence="6" id="KW-0449">Lipoprotein</keyword>
<evidence type="ECO:0000313" key="10">
    <source>
        <dbReference type="Proteomes" id="UP000216354"/>
    </source>
</evidence>
<dbReference type="NCBIfam" id="NF047847">
    <property type="entry name" value="SS_mature_LptM"/>
    <property type="match status" value="1"/>
</dbReference>
<organism evidence="8 11">
    <name type="scientific">Bordetella genomosp. 1</name>
    <dbReference type="NCBI Taxonomy" id="1395607"/>
    <lineage>
        <taxon>Bacteria</taxon>
        <taxon>Pseudomonadati</taxon>
        <taxon>Pseudomonadota</taxon>
        <taxon>Betaproteobacteria</taxon>
        <taxon>Burkholderiales</taxon>
        <taxon>Alcaligenaceae</taxon>
        <taxon>Bordetella</taxon>
    </lineage>
</organism>
<name>A0A261RTD8_9BORD</name>
<dbReference type="AlphaFoldDB" id="A0A261RTD8"/>
<gene>
    <name evidence="9" type="ORF">CAL27_02155</name>
    <name evidence="8" type="ORF">CEG14_25165</name>
</gene>
<keyword evidence="5" id="KW-0998">Cell outer membrane</keyword>
<accession>A0A261RTD8</accession>
<keyword evidence="2" id="KW-0732">Signal</keyword>
<evidence type="ECO:0000256" key="3">
    <source>
        <dbReference type="ARBA" id="ARBA00023136"/>
    </source>
</evidence>
<dbReference type="EMBL" id="NEVR01000001">
    <property type="protein sequence ID" value="OZI69332.1"/>
    <property type="molecule type" value="Genomic_DNA"/>
</dbReference>
<evidence type="ECO:0000256" key="4">
    <source>
        <dbReference type="ARBA" id="ARBA00023139"/>
    </source>
</evidence>
<keyword evidence="3" id="KW-0472">Membrane</keyword>
<comment type="caution">
    <text evidence="8">The sequence shown here is derived from an EMBL/GenBank/DDBJ whole genome shotgun (WGS) entry which is preliminary data.</text>
</comment>
<keyword evidence="10" id="KW-1185">Reference proteome</keyword>